<dbReference type="InterPro" id="IPR003663">
    <property type="entry name" value="Sugar/inositol_transpt"/>
</dbReference>
<dbReference type="AlphaFoldDB" id="A0A7I9XVK0"/>
<sequence>MALVAVSIGLVSGYDVSSIGGVLLFITDEFSLSARHQEVVTTALAVGDIAGAIGAGALANVIGRRKSLIVVVASYAGFALFGALSVSLPALVTARLLAGLAIGVSYVVVPVFVAESAPARIRGSLLVTYQAANVAGIALGYLSAYLLGTQQSWRWVLGLAAVPALLVLALLRRVDDTARWYMIKGRVADARRALQRGQPTADVEAELVEISTALDEEQAGVRALAEMIRGPYLRATIFVVVLGFLVQITGINAIISYGPLLFQSMGLRGNFALLVLPALIQVFALVAVFVSLVFVDRLGRRPVLLTGIAIMVSADLVLMGAFAFGGNSGGMPTVFGVVGVLLFTLGFNAGFGPLACVYAGESLPARLRSLGSAVMHTANLVANAIVVAVFVTLLTSLGGTAVFAILGALALISFVFVYRCAPETTNRQLEDIRHVWTKTSEKVARQDRPIRVRHRRCVVETVA</sequence>
<gene>
    <name evidence="10" type="primary">sugI_2</name>
    <name evidence="10" type="ORF">MBOT_11800</name>
</gene>
<dbReference type="GO" id="GO:0005886">
    <property type="term" value="C:plasma membrane"/>
    <property type="evidence" value="ECO:0007669"/>
    <property type="project" value="UniProtKB-SubCell"/>
</dbReference>
<accession>A0A7I9XVK0</accession>
<dbReference type="PROSITE" id="PS00217">
    <property type="entry name" value="SUGAR_TRANSPORT_2"/>
    <property type="match status" value="1"/>
</dbReference>
<dbReference type="InterPro" id="IPR036259">
    <property type="entry name" value="MFS_trans_sf"/>
</dbReference>
<dbReference type="Gene3D" id="1.20.1250.20">
    <property type="entry name" value="MFS general substrate transporter like domains"/>
    <property type="match status" value="1"/>
</dbReference>
<dbReference type="InterPro" id="IPR050814">
    <property type="entry name" value="Myo-inositol_Transporter"/>
</dbReference>
<evidence type="ECO:0000256" key="2">
    <source>
        <dbReference type="ARBA" id="ARBA00010992"/>
    </source>
</evidence>
<keyword evidence="5 8" id="KW-1133">Transmembrane helix</keyword>
<evidence type="ECO:0000256" key="7">
    <source>
        <dbReference type="RuleBase" id="RU003346"/>
    </source>
</evidence>
<dbReference type="PANTHER" id="PTHR48020:SF12">
    <property type="entry name" value="PROTON MYO-INOSITOL COTRANSPORTER"/>
    <property type="match status" value="1"/>
</dbReference>
<dbReference type="Proteomes" id="UP000465361">
    <property type="component" value="Unassembled WGS sequence"/>
</dbReference>
<feature type="transmembrane region" description="Helical" evidence="8">
    <location>
        <begin position="68"/>
        <end position="88"/>
    </location>
</feature>
<dbReference type="NCBIfam" id="TIGR00879">
    <property type="entry name" value="SP"/>
    <property type="match status" value="1"/>
</dbReference>
<evidence type="ECO:0000256" key="6">
    <source>
        <dbReference type="ARBA" id="ARBA00023136"/>
    </source>
</evidence>
<evidence type="ECO:0000256" key="4">
    <source>
        <dbReference type="ARBA" id="ARBA00022692"/>
    </source>
</evidence>
<dbReference type="PANTHER" id="PTHR48020">
    <property type="entry name" value="PROTON MYO-INOSITOL COTRANSPORTER"/>
    <property type="match status" value="1"/>
</dbReference>
<comment type="caution">
    <text evidence="10">The sequence shown here is derived from an EMBL/GenBank/DDBJ whole genome shotgun (WGS) entry which is preliminary data.</text>
</comment>
<comment type="similarity">
    <text evidence="2 7">Belongs to the major facilitator superfamily. Sugar transporter (TC 2.A.1.1) family.</text>
</comment>
<feature type="transmembrane region" description="Helical" evidence="8">
    <location>
        <begin position="334"/>
        <end position="358"/>
    </location>
</feature>
<dbReference type="PRINTS" id="PR00171">
    <property type="entry name" value="SUGRTRNSPORT"/>
</dbReference>
<keyword evidence="11" id="KW-1185">Reference proteome</keyword>
<feature type="transmembrane region" description="Helical" evidence="8">
    <location>
        <begin position="126"/>
        <end position="147"/>
    </location>
</feature>
<dbReference type="PROSITE" id="PS00216">
    <property type="entry name" value="SUGAR_TRANSPORT_1"/>
    <property type="match status" value="1"/>
</dbReference>
<feature type="transmembrane region" description="Helical" evidence="8">
    <location>
        <begin position="42"/>
        <end position="61"/>
    </location>
</feature>
<feature type="domain" description="Major facilitator superfamily (MFS) profile" evidence="9">
    <location>
        <begin position="1"/>
        <end position="425"/>
    </location>
</feature>
<dbReference type="SUPFAM" id="SSF103473">
    <property type="entry name" value="MFS general substrate transporter"/>
    <property type="match status" value="1"/>
</dbReference>
<dbReference type="InterPro" id="IPR020846">
    <property type="entry name" value="MFS_dom"/>
</dbReference>
<comment type="subcellular location">
    <subcellularLocation>
        <location evidence="1">Cell membrane</location>
        <topology evidence="1">Multi-pass membrane protein</topology>
    </subcellularLocation>
</comment>
<organism evidence="10 11">
    <name type="scientific">Mycobacterium botniense</name>
    <dbReference type="NCBI Taxonomy" id="84962"/>
    <lineage>
        <taxon>Bacteria</taxon>
        <taxon>Bacillati</taxon>
        <taxon>Actinomycetota</taxon>
        <taxon>Actinomycetes</taxon>
        <taxon>Mycobacteriales</taxon>
        <taxon>Mycobacteriaceae</taxon>
        <taxon>Mycobacterium</taxon>
    </lineage>
</organism>
<feature type="transmembrane region" description="Helical" evidence="8">
    <location>
        <begin position="94"/>
        <end position="114"/>
    </location>
</feature>
<feature type="transmembrane region" description="Helical" evidence="8">
    <location>
        <begin position="271"/>
        <end position="295"/>
    </location>
</feature>
<keyword evidence="3 7" id="KW-0813">Transport</keyword>
<keyword evidence="4 8" id="KW-0812">Transmembrane</keyword>
<proteinExistence type="inferred from homology"/>
<dbReference type="InterPro" id="IPR005829">
    <property type="entry name" value="Sugar_transporter_CS"/>
</dbReference>
<dbReference type="InterPro" id="IPR005828">
    <property type="entry name" value="MFS_sugar_transport-like"/>
</dbReference>
<reference evidence="10 11" key="1">
    <citation type="journal article" date="2019" name="Emerg. Microbes Infect.">
        <title>Comprehensive subspecies identification of 175 nontuberculous mycobacteria species based on 7547 genomic profiles.</title>
        <authorList>
            <person name="Matsumoto Y."/>
            <person name="Kinjo T."/>
            <person name="Motooka D."/>
            <person name="Nabeya D."/>
            <person name="Jung N."/>
            <person name="Uechi K."/>
            <person name="Horii T."/>
            <person name="Iida T."/>
            <person name="Fujita J."/>
            <person name="Nakamura S."/>
        </authorList>
    </citation>
    <scope>NUCLEOTIDE SEQUENCE [LARGE SCALE GENOMIC DNA]</scope>
    <source>
        <strain evidence="10 11">JCM 17322</strain>
    </source>
</reference>
<evidence type="ECO:0000256" key="8">
    <source>
        <dbReference type="SAM" id="Phobius"/>
    </source>
</evidence>
<evidence type="ECO:0000256" key="3">
    <source>
        <dbReference type="ARBA" id="ARBA00022448"/>
    </source>
</evidence>
<evidence type="ECO:0000313" key="10">
    <source>
        <dbReference type="EMBL" id="GFG73815.1"/>
    </source>
</evidence>
<evidence type="ECO:0000256" key="5">
    <source>
        <dbReference type="ARBA" id="ARBA00022989"/>
    </source>
</evidence>
<evidence type="ECO:0000259" key="9">
    <source>
        <dbReference type="PROSITE" id="PS50850"/>
    </source>
</evidence>
<dbReference type="PROSITE" id="PS50850">
    <property type="entry name" value="MFS"/>
    <property type="match status" value="1"/>
</dbReference>
<feature type="transmembrane region" description="Helical" evidence="8">
    <location>
        <begin position="397"/>
        <end position="418"/>
    </location>
</feature>
<evidence type="ECO:0000313" key="11">
    <source>
        <dbReference type="Proteomes" id="UP000465361"/>
    </source>
</evidence>
<feature type="transmembrane region" description="Helical" evidence="8">
    <location>
        <begin position="302"/>
        <end position="322"/>
    </location>
</feature>
<keyword evidence="6 8" id="KW-0472">Membrane</keyword>
<feature type="transmembrane region" description="Helical" evidence="8">
    <location>
        <begin position="370"/>
        <end position="391"/>
    </location>
</feature>
<protein>
    <submittedName>
        <fullName evidence="10">MFS transporter</fullName>
    </submittedName>
</protein>
<feature type="transmembrane region" description="Helical" evidence="8">
    <location>
        <begin position="153"/>
        <end position="171"/>
    </location>
</feature>
<dbReference type="GO" id="GO:0022857">
    <property type="term" value="F:transmembrane transporter activity"/>
    <property type="evidence" value="ECO:0007669"/>
    <property type="project" value="InterPro"/>
</dbReference>
<dbReference type="Pfam" id="PF00083">
    <property type="entry name" value="Sugar_tr"/>
    <property type="match status" value="1"/>
</dbReference>
<dbReference type="EMBL" id="BLKW01000002">
    <property type="protein sequence ID" value="GFG73815.1"/>
    <property type="molecule type" value="Genomic_DNA"/>
</dbReference>
<feature type="transmembrane region" description="Helical" evidence="8">
    <location>
        <begin position="232"/>
        <end position="259"/>
    </location>
</feature>
<evidence type="ECO:0000256" key="1">
    <source>
        <dbReference type="ARBA" id="ARBA00004651"/>
    </source>
</evidence>
<name>A0A7I9XVK0_9MYCO</name>